<feature type="compositionally biased region" description="Polar residues" evidence="8">
    <location>
        <begin position="550"/>
        <end position="562"/>
    </location>
</feature>
<dbReference type="PANTHER" id="PTHR43671">
    <property type="entry name" value="SERINE/THREONINE-PROTEIN KINASE NEK"/>
    <property type="match status" value="1"/>
</dbReference>
<dbReference type="EC" id="2.7.11.1" evidence="2"/>
<feature type="compositionally biased region" description="Polar residues" evidence="8">
    <location>
        <begin position="292"/>
        <end position="334"/>
    </location>
</feature>
<keyword evidence="9" id="KW-1133">Transmembrane helix</keyword>
<evidence type="ECO:0000256" key="2">
    <source>
        <dbReference type="ARBA" id="ARBA00012513"/>
    </source>
</evidence>
<evidence type="ECO:0000313" key="12">
    <source>
        <dbReference type="Proteomes" id="UP000287352"/>
    </source>
</evidence>
<dbReference type="Gene3D" id="1.10.510.10">
    <property type="entry name" value="Transferase(Phosphotransferase) domain 1"/>
    <property type="match status" value="1"/>
</dbReference>
<comment type="caution">
    <text evidence="11">The sequence shown here is derived from an EMBL/GenBank/DDBJ whole genome shotgun (WGS) entry which is preliminary data.</text>
</comment>
<comment type="similarity">
    <text evidence="1">Belongs to the protein kinase superfamily. NEK Ser/Thr protein kinase family. NIMA subfamily.</text>
</comment>
<dbReference type="OrthoDB" id="142029at2"/>
<dbReference type="PROSITE" id="PS00107">
    <property type="entry name" value="PROTEIN_KINASE_ATP"/>
    <property type="match status" value="1"/>
</dbReference>
<feature type="compositionally biased region" description="Polar residues" evidence="8">
    <location>
        <begin position="387"/>
        <end position="397"/>
    </location>
</feature>
<keyword evidence="9" id="KW-0472">Membrane</keyword>
<dbReference type="SUPFAM" id="SSF49899">
    <property type="entry name" value="Concanavalin A-like lectins/glucanases"/>
    <property type="match status" value="1"/>
</dbReference>
<feature type="domain" description="Protein kinase" evidence="10">
    <location>
        <begin position="12"/>
        <end position="269"/>
    </location>
</feature>
<keyword evidence="9" id="KW-0812">Transmembrane</keyword>
<dbReference type="InterPro" id="IPR050660">
    <property type="entry name" value="NEK_Ser/Thr_kinase"/>
</dbReference>
<dbReference type="AlphaFoldDB" id="A0A401ZVC6"/>
<dbReference type="EMBL" id="BIFR01000001">
    <property type="protein sequence ID" value="GCE10843.1"/>
    <property type="molecule type" value="Genomic_DNA"/>
</dbReference>
<protein>
    <recommendedName>
        <fullName evidence="2">non-specific serine/threonine protein kinase</fullName>
        <ecNumber evidence="2">2.7.11.1</ecNumber>
    </recommendedName>
</protein>
<dbReference type="InterPro" id="IPR008271">
    <property type="entry name" value="Ser/Thr_kinase_AS"/>
</dbReference>
<evidence type="ECO:0000313" key="11">
    <source>
        <dbReference type="EMBL" id="GCE10843.1"/>
    </source>
</evidence>
<gene>
    <name evidence="11" type="ORF">KTT_07020</name>
</gene>
<keyword evidence="3" id="KW-0808">Transferase</keyword>
<dbReference type="PANTHER" id="PTHR43671:SF13">
    <property type="entry name" value="SERINE_THREONINE-PROTEIN KINASE NEK2"/>
    <property type="match status" value="1"/>
</dbReference>
<feature type="region of interest" description="Disordered" evidence="8">
    <location>
        <begin position="546"/>
        <end position="576"/>
    </location>
</feature>
<keyword evidence="12" id="KW-1185">Reference proteome</keyword>
<evidence type="ECO:0000256" key="1">
    <source>
        <dbReference type="ARBA" id="ARBA00010886"/>
    </source>
</evidence>
<dbReference type="Pfam" id="PF00069">
    <property type="entry name" value="Pkinase"/>
    <property type="match status" value="1"/>
</dbReference>
<evidence type="ECO:0000256" key="8">
    <source>
        <dbReference type="SAM" id="MobiDB-lite"/>
    </source>
</evidence>
<dbReference type="SUPFAM" id="SSF56112">
    <property type="entry name" value="Protein kinase-like (PK-like)"/>
    <property type="match status" value="1"/>
</dbReference>
<evidence type="ECO:0000256" key="7">
    <source>
        <dbReference type="PROSITE-ProRule" id="PRU10141"/>
    </source>
</evidence>
<feature type="region of interest" description="Disordered" evidence="8">
    <location>
        <begin position="282"/>
        <end position="397"/>
    </location>
</feature>
<dbReference type="Proteomes" id="UP000287352">
    <property type="component" value="Unassembled WGS sequence"/>
</dbReference>
<keyword evidence="6 7" id="KW-0067">ATP-binding</keyword>
<dbReference type="GO" id="GO:0005524">
    <property type="term" value="F:ATP binding"/>
    <property type="evidence" value="ECO:0007669"/>
    <property type="project" value="UniProtKB-UniRule"/>
</dbReference>
<dbReference type="InterPro" id="IPR011009">
    <property type="entry name" value="Kinase-like_dom_sf"/>
</dbReference>
<reference evidence="12" key="1">
    <citation type="submission" date="2018-12" db="EMBL/GenBank/DDBJ databases">
        <title>Tengunoibacter tsumagoiensis gen. nov., sp. nov., Dictyobacter kobayashii sp. nov., D. alpinus sp. nov., and D. joshuensis sp. nov. and description of Dictyobacteraceae fam. nov. within the order Ktedonobacterales isolated from Tengu-no-mugimeshi.</title>
        <authorList>
            <person name="Wang C.M."/>
            <person name="Zheng Y."/>
            <person name="Sakai Y."/>
            <person name="Toyoda A."/>
            <person name="Minakuchi Y."/>
            <person name="Abe K."/>
            <person name="Yokota A."/>
            <person name="Yabe S."/>
        </authorList>
    </citation>
    <scope>NUCLEOTIDE SEQUENCE [LARGE SCALE GENOMIC DNA]</scope>
    <source>
        <strain evidence="12">Uno3</strain>
    </source>
</reference>
<dbReference type="CDD" id="cd14014">
    <property type="entry name" value="STKc_PknB_like"/>
    <property type="match status" value="1"/>
</dbReference>
<evidence type="ECO:0000256" key="4">
    <source>
        <dbReference type="ARBA" id="ARBA00022741"/>
    </source>
</evidence>
<feature type="transmembrane region" description="Helical" evidence="9">
    <location>
        <begin position="649"/>
        <end position="670"/>
    </location>
</feature>
<dbReference type="RefSeq" id="WP_126578413.1">
    <property type="nucleotide sequence ID" value="NZ_BIFR01000001.1"/>
</dbReference>
<dbReference type="SMART" id="SM00220">
    <property type="entry name" value="S_TKc"/>
    <property type="match status" value="1"/>
</dbReference>
<dbReference type="Gene3D" id="2.60.120.560">
    <property type="entry name" value="Exo-inulinase, domain 1"/>
    <property type="match status" value="1"/>
</dbReference>
<feature type="region of interest" description="Disordered" evidence="8">
    <location>
        <begin position="456"/>
        <end position="518"/>
    </location>
</feature>
<evidence type="ECO:0000256" key="6">
    <source>
        <dbReference type="ARBA" id="ARBA00022840"/>
    </source>
</evidence>
<dbReference type="PROSITE" id="PS50011">
    <property type="entry name" value="PROTEIN_KINASE_DOM"/>
    <property type="match status" value="1"/>
</dbReference>
<proteinExistence type="inferred from homology"/>
<evidence type="ECO:0000259" key="10">
    <source>
        <dbReference type="PROSITE" id="PS50011"/>
    </source>
</evidence>
<keyword evidence="4 7" id="KW-0547">Nucleotide-binding</keyword>
<evidence type="ECO:0000256" key="3">
    <source>
        <dbReference type="ARBA" id="ARBA00022679"/>
    </source>
</evidence>
<feature type="binding site" evidence="7">
    <location>
        <position position="41"/>
    </location>
    <ligand>
        <name>ATP</name>
        <dbReference type="ChEBI" id="CHEBI:30616"/>
    </ligand>
</feature>
<name>A0A401ZVC6_9CHLR</name>
<organism evidence="11 12">
    <name type="scientific">Tengunoibacter tsumagoiensis</name>
    <dbReference type="NCBI Taxonomy" id="2014871"/>
    <lineage>
        <taxon>Bacteria</taxon>
        <taxon>Bacillati</taxon>
        <taxon>Chloroflexota</taxon>
        <taxon>Ktedonobacteria</taxon>
        <taxon>Ktedonobacterales</taxon>
        <taxon>Dictyobacteraceae</taxon>
        <taxon>Tengunoibacter</taxon>
    </lineage>
</organism>
<sequence>MGDRIGQQLGNYRLLRLLGQGSFADVYLGEHIHLHTQAAIKVLQVRLVENSIDNFLNEARTIAHLVHPYIIRVLDFGVQETIPFLVMDYAPKGTFRQRFLQGRPLPPAPLASYMRQAAAALQYAHERKLIHRDVKPENMLLGPNDEVLLSDFGFALTAQSFSSSSVTETAGTAIYMAPEQLQGKPRAASDQYSLGIIAYEWLTGERPFDGSFFEIASQQMLTPPPAMRDKVPTIPREIEQVVMTALAKDPQKRYLNVRDFALALSEACLSAKQFGFDLPTTTLIPEDGQPSAHFSQQQATNSSSQKSPATERTGPLSQSGNQSRNEKAITQQGSFKVGTPSAEKSMSFTPPEDWSKIAPPTPSEKLRVQKAFQQVGKRTNDEEKPTNIDQPVSQPFPSLSLKAHDVLSGIQIIKPDEDIVTKSEPEPSPRNLEAAQNLHPSLSGIAIIQPDQLTSATTDNTSLNTRKESADQSLPTSKETSDQSKIRSQTAPVIPKTPKPLPTEKTPPIATFSSEFPVPNMPPVMDERTQTPPVPQSFQNMPPVMDERAQTPSVPQSFQMGSPASMPASPQADPLDKALQQPPLIWQPANQPKAEPLVTPRAQRLVQTVAPIRTPPTDNTNNRKALLRPAPTGAAPIPSRRSSSRFMRLDLLILLIIIIGGGSLLFYWAFSRTGSDNANQAQHTIQATSTALQQQNASATAAARANSVNATATATTRINQDPYAPNTGTLVLNSDMTANPDKLWSETNDPGGTGCQFAQDGYHALAPAQLTNICVANTTNYTNFTYEAQMTFVKIGTSYSSGGLIFHRTSSQYYRFEIFESGKYQLALCSTISDICSPAVDGAQKASLPIDNFNPNLNQPNTIAVVDIDKTITIYVNGKAVFEPFTDKAQNLTSGSIGVFSRGGQAKQAGEEADIVFTKVRVWKQG</sequence>
<dbReference type="InterPro" id="IPR017441">
    <property type="entry name" value="Protein_kinase_ATP_BS"/>
</dbReference>
<dbReference type="GO" id="GO:0004674">
    <property type="term" value="F:protein serine/threonine kinase activity"/>
    <property type="evidence" value="ECO:0007669"/>
    <property type="project" value="UniProtKB-EC"/>
</dbReference>
<dbReference type="InterPro" id="IPR000719">
    <property type="entry name" value="Prot_kinase_dom"/>
</dbReference>
<accession>A0A401ZVC6</accession>
<dbReference type="InterPro" id="IPR013320">
    <property type="entry name" value="ConA-like_dom_sf"/>
</dbReference>
<evidence type="ECO:0000256" key="5">
    <source>
        <dbReference type="ARBA" id="ARBA00022777"/>
    </source>
</evidence>
<keyword evidence="5" id="KW-0418">Kinase</keyword>
<evidence type="ECO:0000256" key="9">
    <source>
        <dbReference type="SAM" id="Phobius"/>
    </source>
</evidence>
<dbReference type="PROSITE" id="PS00108">
    <property type="entry name" value="PROTEIN_KINASE_ST"/>
    <property type="match status" value="1"/>
</dbReference>
<feature type="region of interest" description="Disordered" evidence="8">
    <location>
        <begin position="612"/>
        <end position="640"/>
    </location>
</feature>